<organism evidence="5 6">
    <name type="scientific">Polychaeton citri CBS 116435</name>
    <dbReference type="NCBI Taxonomy" id="1314669"/>
    <lineage>
        <taxon>Eukaryota</taxon>
        <taxon>Fungi</taxon>
        <taxon>Dikarya</taxon>
        <taxon>Ascomycota</taxon>
        <taxon>Pezizomycotina</taxon>
        <taxon>Dothideomycetes</taxon>
        <taxon>Dothideomycetidae</taxon>
        <taxon>Capnodiales</taxon>
        <taxon>Capnodiaceae</taxon>
        <taxon>Polychaeton</taxon>
    </lineage>
</organism>
<accession>A0A9P4Q9H8</accession>
<gene>
    <name evidence="5" type="ORF">K431DRAFT_248906</name>
</gene>
<evidence type="ECO:0000313" key="6">
    <source>
        <dbReference type="Proteomes" id="UP000799441"/>
    </source>
</evidence>
<evidence type="ECO:0000313" key="5">
    <source>
        <dbReference type="EMBL" id="KAF2720547.1"/>
    </source>
</evidence>
<evidence type="ECO:0008006" key="7">
    <source>
        <dbReference type="Google" id="ProtNLM"/>
    </source>
</evidence>
<evidence type="ECO:0000256" key="1">
    <source>
        <dbReference type="ARBA" id="ARBA00006484"/>
    </source>
</evidence>
<dbReference type="Proteomes" id="UP000799441">
    <property type="component" value="Unassembled WGS sequence"/>
</dbReference>
<keyword evidence="2" id="KW-0521">NADP</keyword>
<evidence type="ECO:0000256" key="2">
    <source>
        <dbReference type="ARBA" id="ARBA00022857"/>
    </source>
</evidence>
<name>A0A9P4Q9H8_9PEZI</name>
<dbReference type="SUPFAM" id="SSF51735">
    <property type="entry name" value="NAD(P)-binding Rossmann-fold domains"/>
    <property type="match status" value="1"/>
</dbReference>
<reference evidence="5" key="1">
    <citation type="journal article" date="2020" name="Stud. Mycol.">
        <title>101 Dothideomycetes genomes: a test case for predicting lifestyles and emergence of pathogens.</title>
        <authorList>
            <person name="Haridas S."/>
            <person name="Albert R."/>
            <person name="Binder M."/>
            <person name="Bloem J."/>
            <person name="Labutti K."/>
            <person name="Salamov A."/>
            <person name="Andreopoulos B."/>
            <person name="Baker S."/>
            <person name="Barry K."/>
            <person name="Bills G."/>
            <person name="Bluhm B."/>
            <person name="Cannon C."/>
            <person name="Castanera R."/>
            <person name="Culley D."/>
            <person name="Daum C."/>
            <person name="Ezra D."/>
            <person name="Gonzalez J."/>
            <person name="Henrissat B."/>
            <person name="Kuo A."/>
            <person name="Liang C."/>
            <person name="Lipzen A."/>
            <person name="Lutzoni F."/>
            <person name="Magnuson J."/>
            <person name="Mondo S."/>
            <person name="Nolan M."/>
            <person name="Ohm R."/>
            <person name="Pangilinan J."/>
            <person name="Park H.-J."/>
            <person name="Ramirez L."/>
            <person name="Alfaro M."/>
            <person name="Sun H."/>
            <person name="Tritt A."/>
            <person name="Yoshinaga Y."/>
            <person name="Zwiers L.-H."/>
            <person name="Turgeon B."/>
            <person name="Goodwin S."/>
            <person name="Spatafora J."/>
            <person name="Crous P."/>
            <person name="Grigoriev I."/>
        </authorList>
    </citation>
    <scope>NUCLEOTIDE SEQUENCE</scope>
    <source>
        <strain evidence="5">CBS 116435</strain>
    </source>
</reference>
<feature type="chain" id="PRO_5040231654" description="NAD(P)-binding protein" evidence="4">
    <location>
        <begin position="27"/>
        <end position="336"/>
    </location>
</feature>
<dbReference type="OrthoDB" id="542013at2759"/>
<dbReference type="PANTHER" id="PTHR24320:SF252">
    <property type="entry name" value="DEHYDROGENASE_REDUCTASE FAMILY PROTEIN, PUTATIVE (AFU_ORTHOLOGUE AFUA_3G08550)-RELATED"/>
    <property type="match status" value="1"/>
</dbReference>
<dbReference type="GO" id="GO:0016491">
    <property type="term" value="F:oxidoreductase activity"/>
    <property type="evidence" value="ECO:0007669"/>
    <property type="project" value="UniProtKB-KW"/>
</dbReference>
<proteinExistence type="inferred from homology"/>
<dbReference type="EMBL" id="MU003798">
    <property type="protein sequence ID" value="KAF2720547.1"/>
    <property type="molecule type" value="Genomic_DNA"/>
</dbReference>
<dbReference type="AlphaFoldDB" id="A0A9P4Q9H8"/>
<sequence>MLSAAAFLPRFLGSQLLTLLPYPTCSFRGQIVVVTDPGNESSQKAAAHVLRLDAAQVVLAAQDMEDGLLAKRTISSLSGKPEQTIDVWKLDMSSIDSIKAFTKHLRELPRLDAVFLNISTSTDDFRMCHRTEEDVTIYVVAPLLFVVLVFPILQDSARSSGQRSRLTIVGSDLMYRVNISRLPTSGSLLPWLRNENNSESRSWAGLSSLLYFYTVRDWAAHHPISEDSDVLLTMTAADTCRERPKDTEASSRSVFKSFSASNCLLGWSTETSSRAIVHAVSSDLTFEAHGRFLLGCTIASGGSNVDGDQGRFLAEQWNTELFEFLESVAPGCSKYR</sequence>
<keyword evidence="6" id="KW-1185">Reference proteome</keyword>
<feature type="signal peptide" evidence="4">
    <location>
        <begin position="1"/>
        <end position="26"/>
    </location>
</feature>
<comment type="similarity">
    <text evidence="1">Belongs to the short-chain dehydrogenases/reductases (SDR) family.</text>
</comment>
<comment type="caution">
    <text evidence="5">The sequence shown here is derived from an EMBL/GenBank/DDBJ whole genome shotgun (WGS) entry which is preliminary data.</text>
</comment>
<evidence type="ECO:0000256" key="3">
    <source>
        <dbReference type="ARBA" id="ARBA00023002"/>
    </source>
</evidence>
<dbReference type="PANTHER" id="PTHR24320">
    <property type="entry name" value="RETINOL DEHYDROGENASE"/>
    <property type="match status" value="1"/>
</dbReference>
<dbReference type="Gene3D" id="3.40.50.720">
    <property type="entry name" value="NAD(P)-binding Rossmann-like Domain"/>
    <property type="match status" value="1"/>
</dbReference>
<protein>
    <recommendedName>
        <fullName evidence="7">NAD(P)-binding protein</fullName>
    </recommendedName>
</protein>
<evidence type="ECO:0000256" key="4">
    <source>
        <dbReference type="SAM" id="SignalP"/>
    </source>
</evidence>
<keyword evidence="3" id="KW-0560">Oxidoreductase</keyword>
<dbReference type="InterPro" id="IPR036291">
    <property type="entry name" value="NAD(P)-bd_dom_sf"/>
</dbReference>
<keyword evidence="4" id="KW-0732">Signal</keyword>